<proteinExistence type="predicted"/>
<gene>
    <name evidence="1" type="ORF">ABGF40_07060</name>
</gene>
<comment type="caution">
    <text evidence="1">The sequence shown here is derived from an EMBL/GenBank/DDBJ whole genome shotgun (WGS) entry which is preliminary data.</text>
</comment>
<keyword evidence="2" id="KW-1185">Reference proteome</keyword>
<evidence type="ECO:0000313" key="2">
    <source>
        <dbReference type="Proteomes" id="UP001629536"/>
    </source>
</evidence>
<reference evidence="1 2" key="1">
    <citation type="journal article" date="2024" name="Front. Microbiol.">
        <title>Pangenomic and biochemical analyses of Helcococcus ovis reveal widespread tetracycline resistance and a novel bacterial species, Helcococcus bovis.</title>
        <authorList>
            <person name="Cunha F."/>
            <person name="Zhai Y."/>
            <person name="Casaro S."/>
            <person name="Jones K.L."/>
            <person name="Hernandez M."/>
            <person name="Bisinotto R.S."/>
            <person name="Kariyawasam S."/>
            <person name="Brown M.B."/>
            <person name="Phillips A."/>
            <person name="Jeong K.C."/>
            <person name="Galvao K.N."/>
        </authorList>
    </citation>
    <scope>NUCLEOTIDE SEQUENCE [LARGE SCALE GENOMIC DNA]</scope>
    <source>
        <strain evidence="1 2">KG197</strain>
    </source>
</reference>
<evidence type="ECO:0000313" key="1">
    <source>
        <dbReference type="EMBL" id="MFM1525430.1"/>
    </source>
</evidence>
<sequence length="129" mass="15275">MKIIDSLKAIVDEINLEIENEKLKNNKTYTKKIKKNGKTKSKNTLSKKASTFEEKYGNREYFKNNLYYYSDEGESELSDTVKDYDDYLENFKAINNKDNKVESPLSKELRKRNSARKSFIHSIIFERKI</sequence>
<dbReference type="EMBL" id="JBFNFH010000018">
    <property type="protein sequence ID" value="MFM1525430.1"/>
    <property type="molecule type" value="Genomic_DNA"/>
</dbReference>
<dbReference type="Proteomes" id="UP001629536">
    <property type="component" value="Unassembled WGS sequence"/>
</dbReference>
<dbReference type="RefSeq" id="WP_408126847.1">
    <property type="nucleotide sequence ID" value="NZ_JBFNFH010000018.1"/>
</dbReference>
<organism evidence="1 2">
    <name type="scientific">Helcococcus bovis</name>
    <dbReference type="NCBI Taxonomy" id="3153252"/>
    <lineage>
        <taxon>Bacteria</taxon>
        <taxon>Bacillati</taxon>
        <taxon>Bacillota</taxon>
        <taxon>Tissierellia</taxon>
        <taxon>Tissierellales</taxon>
        <taxon>Peptoniphilaceae</taxon>
        <taxon>Helcococcus</taxon>
    </lineage>
</organism>
<protein>
    <submittedName>
        <fullName evidence="1">Uncharacterized protein</fullName>
    </submittedName>
</protein>
<name>A0ABW9F7N8_9FIRM</name>
<accession>A0ABW9F7N8</accession>